<dbReference type="GO" id="GO:0004497">
    <property type="term" value="F:monooxygenase activity"/>
    <property type="evidence" value="ECO:0007669"/>
    <property type="project" value="InterPro"/>
</dbReference>
<comment type="caution">
    <text evidence="5">The sequence shown here is derived from an EMBL/GenBank/DDBJ whole genome shotgun (WGS) entry which is preliminary data.</text>
</comment>
<dbReference type="GO" id="GO:0016705">
    <property type="term" value="F:oxidoreductase activity, acting on paired donors, with incorporation or reduction of molecular oxygen"/>
    <property type="evidence" value="ECO:0007669"/>
    <property type="project" value="InterPro"/>
</dbReference>
<dbReference type="AlphaFoldDB" id="A0AAW2BQ90"/>
<name>A0AAW2BQ90_9ROSI</name>
<evidence type="ECO:0000256" key="1">
    <source>
        <dbReference type="ARBA" id="ARBA00010746"/>
    </source>
</evidence>
<dbReference type="GO" id="GO:0009699">
    <property type="term" value="P:phenylpropanoid biosynthetic process"/>
    <property type="evidence" value="ECO:0007669"/>
    <property type="project" value="UniProtKB-ARBA"/>
</dbReference>
<dbReference type="InterPro" id="IPR044859">
    <property type="entry name" value="Allene_oxi_cyc_Dirigent"/>
</dbReference>
<protein>
    <recommendedName>
        <fullName evidence="4">Dirigent protein</fullName>
    </recommendedName>
</protein>
<dbReference type="GO" id="GO:0048046">
    <property type="term" value="C:apoplast"/>
    <property type="evidence" value="ECO:0007669"/>
    <property type="project" value="UniProtKB-SubCell"/>
</dbReference>
<comment type="similarity">
    <text evidence="1 4">Belongs to the plant dirigent protein family.</text>
</comment>
<evidence type="ECO:0000313" key="5">
    <source>
        <dbReference type="EMBL" id="KAK9987818.1"/>
    </source>
</evidence>
<keyword evidence="6" id="KW-1185">Reference proteome</keyword>
<dbReference type="Gene3D" id="1.10.630.10">
    <property type="entry name" value="Cytochrome P450"/>
    <property type="match status" value="1"/>
</dbReference>
<comment type="function">
    <text evidence="4">Dirigent proteins impart stereoselectivity on the phenoxy radical-coupling reaction, yielding optically active lignans from two molecules of coniferyl alcohol in the biosynthesis of lignans, flavonolignans, and alkaloids and thus plays a central role in plant secondary metabolism.</text>
</comment>
<dbReference type="EMBL" id="JAZDWU010000010">
    <property type="protein sequence ID" value="KAK9987818.1"/>
    <property type="molecule type" value="Genomic_DNA"/>
</dbReference>
<evidence type="ECO:0000256" key="2">
    <source>
        <dbReference type="ARBA" id="ARBA00011738"/>
    </source>
</evidence>
<dbReference type="PANTHER" id="PTHR21495">
    <property type="entry name" value="NUCLEOPORIN-RELATED"/>
    <property type="match status" value="1"/>
</dbReference>
<dbReference type="GO" id="GO:0020037">
    <property type="term" value="F:heme binding"/>
    <property type="evidence" value="ECO:0007669"/>
    <property type="project" value="InterPro"/>
</dbReference>
<dbReference type="SUPFAM" id="SSF48264">
    <property type="entry name" value="Cytochrome P450"/>
    <property type="match status" value="1"/>
</dbReference>
<dbReference type="InterPro" id="IPR004265">
    <property type="entry name" value="Dirigent"/>
</dbReference>
<comment type="subcellular location">
    <subcellularLocation>
        <location evidence="4">Secreted</location>
        <location evidence="4">Extracellular space</location>
        <location evidence="4">Apoplast</location>
    </subcellularLocation>
</comment>
<dbReference type="InterPro" id="IPR001128">
    <property type="entry name" value="Cyt_P450"/>
</dbReference>
<dbReference type="InterPro" id="IPR036396">
    <property type="entry name" value="Cyt_P450_sf"/>
</dbReference>
<evidence type="ECO:0000256" key="4">
    <source>
        <dbReference type="RuleBase" id="RU363099"/>
    </source>
</evidence>
<accession>A0AAW2BQ90</accession>
<organism evidence="5 6">
    <name type="scientific">Lithocarpus litseifolius</name>
    <dbReference type="NCBI Taxonomy" id="425828"/>
    <lineage>
        <taxon>Eukaryota</taxon>
        <taxon>Viridiplantae</taxon>
        <taxon>Streptophyta</taxon>
        <taxon>Embryophyta</taxon>
        <taxon>Tracheophyta</taxon>
        <taxon>Spermatophyta</taxon>
        <taxon>Magnoliopsida</taxon>
        <taxon>eudicotyledons</taxon>
        <taxon>Gunneridae</taxon>
        <taxon>Pentapetalae</taxon>
        <taxon>rosids</taxon>
        <taxon>fabids</taxon>
        <taxon>Fagales</taxon>
        <taxon>Fagaceae</taxon>
        <taxon>Lithocarpus</taxon>
    </lineage>
</organism>
<gene>
    <name evidence="5" type="ORF">SO802_028057</name>
</gene>
<reference evidence="5 6" key="1">
    <citation type="submission" date="2024-01" db="EMBL/GenBank/DDBJ databases">
        <title>A telomere-to-telomere, gap-free genome of sweet tea (Lithocarpus litseifolius).</title>
        <authorList>
            <person name="Zhou J."/>
        </authorList>
    </citation>
    <scope>NUCLEOTIDE SEQUENCE [LARGE SCALE GENOMIC DNA]</scope>
    <source>
        <strain evidence="5">Zhou-2022a</strain>
        <tissue evidence="5">Leaf</tissue>
    </source>
</reference>
<sequence>MISKWLFFQISPLFSLGLPKHFNDLLLRTIRLPPALVKADYQKLYDFFYASLGFVLAERIGISREEACHNLLFATYFNSFGGMKFLFPNMVKLIGRAGVKLHTQLAEEIRSIIQSNGGNVTMASMEQMPLMKSVVYESLRIEPPVALQYRKAKKDLVIESHDAAFQVKESEMLFGYQPFATKDPKIFERAEEFVAYRFVGEEGRDSGWGWRLQRPTAVAAIGGVYERCGGDGGGDFPNKIFPIALHPMEVEETSQYDYQWHEGPEPTSMLVGQAQGLYGSVRQKELSLLMAMNFVFTIGKFNGSSLTILGKNAALQPLSEMPIIGGSGAFRLARGFVIAKTYFLILPLGIPLSNAMLWL</sequence>
<proteinExistence type="inferred from homology"/>
<keyword evidence="3 4" id="KW-0964">Secreted</keyword>
<dbReference type="Gene3D" id="2.40.480.10">
    <property type="entry name" value="Allene oxide cyclase-like"/>
    <property type="match status" value="1"/>
</dbReference>
<dbReference type="Pfam" id="PF00067">
    <property type="entry name" value="p450"/>
    <property type="match status" value="1"/>
</dbReference>
<evidence type="ECO:0000313" key="6">
    <source>
        <dbReference type="Proteomes" id="UP001459277"/>
    </source>
</evidence>
<comment type="subunit">
    <text evidence="2 4">Homodimer.</text>
</comment>
<evidence type="ECO:0000256" key="3">
    <source>
        <dbReference type="ARBA" id="ARBA00022525"/>
    </source>
</evidence>
<dbReference type="Proteomes" id="UP001459277">
    <property type="component" value="Unassembled WGS sequence"/>
</dbReference>
<dbReference type="CDD" id="cd11071">
    <property type="entry name" value="CYP74"/>
    <property type="match status" value="1"/>
</dbReference>
<dbReference type="GO" id="GO:0005506">
    <property type="term" value="F:iron ion binding"/>
    <property type="evidence" value="ECO:0007669"/>
    <property type="project" value="InterPro"/>
</dbReference>
<keyword evidence="4" id="KW-0052">Apoplast</keyword>
<dbReference type="Pfam" id="PF03018">
    <property type="entry name" value="Dirigent"/>
    <property type="match status" value="1"/>
</dbReference>